<gene>
    <name evidence="4" type="ORF">WR25_15892</name>
</gene>
<feature type="compositionally biased region" description="Basic residues" evidence="2">
    <location>
        <begin position="668"/>
        <end position="682"/>
    </location>
</feature>
<feature type="coiled-coil region" evidence="1">
    <location>
        <begin position="172"/>
        <end position="199"/>
    </location>
</feature>
<feature type="compositionally biased region" description="Low complexity" evidence="2">
    <location>
        <begin position="580"/>
        <end position="589"/>
    </location>
</feature>
<dbReference type="InterPro" id="IPR001810">
    <property type="entry name" value="F-box_dom"/>
</dbReference>
<dbReference type="Proteomes" id="UP000218231">
    <property type="component" value="Unassembled WGS sequence"/>
</dbReference>
<dbReference type="STRING" id="2018661.A0A2A2L8Y4"/>
<protein>
    <recommendedName>
        <fullName evidence="3">F-box domain-containing protein</fullName>
    </recommendedName>
</protein>
<organism evidence="4 5">
    <name type="scientific">Diploscapter pachys</name>
    <dbReference type="NCBI Taxonomy" id="2018661"/>
    <lineage>
        <taxon>Eukaryota</taxon>
        <taxon>Metazoa</taxon>
        <taxon>Ecdysozoa</taxon>
        <taxon>Nematoda</taxon>
        <taxon>Chromadorea</taxon>
        <taxon>Rhabditida</taxon>
        <taxon>Rhabditina</taxon>
        <taxon>Rhabditomorpha</taxon>
        <taxon>Rhabditoidea</taxon>
        <taxon>Rhabditidae</taxon>
        <taxon>Diploscapter</taxon>
    </lineage>
</organism>
<proteinExistence type="predicted"/>
<feature type="compositionally biased region" description="Low complexity" evidence="2">
    <location>
        <begin position="602"/>
        <end position="622"/>
    </location>
</feature>
<feature type="region of interest" description="Disordered" evidence="2">
    <location>
        <begin position="580"/>
        <end position="622"/>
    </location>
</feature>
<evidence type="ECO:0000256" key="2">
    <source>
        <dbReference type="SAM" id="MobiDB-lite"/>
    </source>
</evidence>
<dbReference type="EMBL" id="LIAE01007043">
    <property type="protein sequence ID" value="PAV82525.1"/>
    <property type="molecule type" value="Genomic_DNA"/>
</dbReference>
<evidence type="ECO:0000313" key="5">
    <source>
        <dbReference type="Proteomes" id="UP000218231"/>
    </source>
</evidence>
<reference evidence="4 5" key="1">
    <citation type="journal article" date="2017" name="Curr. Biol.">
        <title>Genome architecture and evolution of a unichromosomal asexual nematode.</title>
        <authorList>
            <person name="Fradin H."/>
            <person name="Zegar C."/>
            <person name="Gutwein M."/>
            <person name="Lucas J."/>
            <person name="Kovtun M."/>
            <person name="Corcoran D."/>
            <person name="Baugh L.R."/>
            <person name="Kiontke K."/>
            <person name="Gunsalus K."/>
            <person name="Fitch D.H."/>
            <person name="Piano F."/>
        </authorList>
    </citation>
    <scope>NUCLEOTIDE SEQUENCE [LARGE SCALE GENOMIC DNA]</scope>
    <source>
        <strain evidence="4">PF1309</strain>
    </source>
</reference>
<accession>A0A2A2L8Y4</accession>
<dbReference type="AlphaFoldDB" id="A0A2A2L8Y4"/>
<evidence type="ECO:0000313" key="4">
    <source>
        <dbReference type="EMBL" id="PAV82525.1"/>
    </source>
</evidence>
<feature type="compositionally biased region" description="Polar residues" evidence="2">
    <location>
        <begin position="689"/>
        <end position="701"/>
    </location>
</feature>
<sequence>MSINAATASTYMPAFSPESGISLPVLYHDLGGKVIYATPEHKLVVVRAYLEDVRETRVFVSTNVKVLNVLYEAKYDPTGETGDTYFKFDGLVSNEFAVITNIHAFDRRGPRLEVSESERTRRLANLSDEEAILQRTERLLSAADEGGPALGPALQAEAREKALRSGEWLREVNALESNNSTIERDVRRVEATLQEATASMQLRPVSDSPAQLMDLARRAPDRLTDGQASKLSSPPLTQLLNEFMNDPVLLNRIEYPYACCGFICQNVATSYAGDKAITIYTRRLGPIIVPDLKERNAHCFTSFMVIGPEVYRTFDFHTPPPSFKSTKYVSASNIECKGYALMAKADRNVSESRWLAWCDHTGLMHCMPSCARTLKKKYSSWQPTLQMVMFDAHSINGGKTWEVKNLCYIDYDQATTNEYWPREAYFVPDLRLQPGQRLENREFTFVSEILDDCVSVKADHVEMGSLSTVYGAVVITEWSTELRRKFKAIFVAPLNAFHTNVAYLTVAKHLRQFKKTDLYILPSIQGESQVDYPIQTVVPQTQQQAMSRMNRGWEDELLDVGALRQASAASAVRPVTAAAAGAPSSRPAVLSPAQSTCRPLVSRYSQPQPFPPQSSQRSPQQSIPSLLQIPIANQTQQQQQQQPQAQPVNATDRFTHSFVHVLDFINSRRPRGSAAQRHRSRSRGRDTTKLLNSSHSTNNCNKGPDNCKSISDPNQTYMVDTPMSPNDKNGETSLRPQKCAGLGLLTKMLANLPVEIILLICEYPEFKDLGQLAWTNKRMMQIIKRHLSVALEIAFERKILFYRPEPLEWRDDASVAYFKDKLYYLGGKDPETNKNTNRVDLLMSGIVERYIDYQAMNGNGLKSERFQKDGLSDLHR</sequence>
<name>A0A2A2L8Y4_9BILA</name>
<comment type="caution">
    <text evidence="4">The sequence shown here is derived from an EMBL/GenBank/DDBJ whole genome shotgun (WGS) entry which is preliminary data.</text>
</comment>
<evidence type="ECO:0000256" key="1">
    <source>
        <dbReference type="SAM" id="Coils"/>
    </source>
</evidence>
<feature type="region of interest" description="Disordered" evidence="2">
    <location>
        <begin position="665"/>
        <end position="711"/>
    </location>
</feature>
<keyword evidence="1" id="KW-0175">Coiled coil</keyword>
<evidence type="ECO:0000259" key="3">
    <source>
        <dbReference type="PROSITE" id="PS50181"/>
    </source>
</evidence>
<dbReference type="PROSITE" id="PS50181">
    <property type="entry name" value="FBOX"/>
    <property type="match status" value="1"/>
</dbReference>
<dbReference type="CDD" id="cd09917">
    <property type="entry name" value="F-box_SF"/>
    <property type="match status" value="1"/>
</dbReference>
<feature type="domain" description="F-box" evidence="3">
    <location>
        <begin position="746"/>
        <end position="798"/>
    </location>
</feature>
<keyword evidence="5" id="KW-1185">Reference proteome</keyword>